<keyword evidence="1" id="KW-0812">Transmembrane</keyword>
<dbReference type="OrthoDB" id="3177110at2"/>
<organism evidence="2 3">
    <name type="scientific">Enteroscipio rubneri</name>
    <dbReference type="NCBI Taxonomy" id="2070686"/>
    <lineage>
        <taxon>Bacteria</taxon>
        <taxon>Bacillati</taxon>
        <taxon>Actinomycetota</taxon>
        <taxon>Coriobacteriia</taxon>
        <taxon>Eggerthellales</taxon>
        <taxon>Eggerthellaceae</taxon>
        <taxon>Enteroscipio</taxon>
    </lineage>
</organism>
<evidence type="ECO:0000313" key="2">
    <source>
        <dbReference type="EMBL" id="PNV67737.1"/>
    </source>
</evidence>
<name>A0A2K2UBN1_9ACTN</name>
<evidence type="ECO:0008006" key="4">
    <source>
        <dbReference type="Google" id="ProtNLM"/>
    </source>
</evidence>
<dbReference type="Pfam" id="PF13646">
    <property type="entry name" value="HEAT_2"/>
    <property type="match status" value="1"/>
</dbReference>
<dbReference type="Gene3D" id="1.25.10.10">
    <property type="entry name" value="Leucine-rich Repeat Variant"/>
    <property type="match status" value="1"/>
</dbReference>
<keyword evidence="1" id="KW-0472">Membrane</keyword>
<comment type="caution">
    <text evidence="2">The sequence shown here is derived from an EMBL/GenBank/DDBJ whole genome shotgun (WGS) entry which is preliminary data.</text>
</comment>
<dbReference type="Proteomes" id="UP000236197">
    <property type="component" value="Unassembled WGS sequence"/>
</dbReference>
<accession>A0A2K2UBN1</accession>
<protein>
    <recommendedName>
        <fullName evidence="4">HEAT repeat domain-containing protein</fullName>
    </recommendedName>
</protein>
<reference evidence="3" key="1">
    <citation type="submission" date="2018-01" db="EMBL/GenBank/DDBJ databases">
        <title>Rubneribacter badeniensis gen. nov., sp. nov., and Colonibacter rubneri, gen. nov., sp. nov., WGS of new members of the Eggerthellaceae.</title>
        <authorList>
            <person name="Danylec N."/>
            <person name="Stoll D.A."/>
            <person name="Doetsch A."/>
            <person name="Kulling S.E."/>
            <person name="Huch M."/>
        </authorList>
    </citation>
    <scope>NUCLEOTIDE SEQUENCE [LARGE SCALE GENOMIC DNA]</scope>
    <source>
        <strain evidence="3">ResAG-96</strain>
    </source>
</reference>
<dbReference type="InterPro" id="IPR016024">
    <property type="entry name" value="ARM-type_fold"/>
</dbReference>
<proteinExistence type="predicted"/>
<evidence type="ECO:0000256" key="1">
    <source>
        <dbReference type="SAM" id="Phobius"/>
    </source>
</evidence>
<gene>
    <name evidence="2" type="ORF">C2L71_06775</name>
</gene>
<dbReference type="EMBL" id="PPEK01000006">
    <property type="protein sequence ID" value="PNV67737.1"/>
    <property type="molecule type" value="Genomic_DNA"/>
</dbReference>
<dbReference type="InterPro" id="IPR011989">
    <property type="entry name" value="ARM-like"/>
</dbReference>
<keyword evidence="3" id="KW-1185">Reference proteome</keyword>
<dbReference type="AlphaFoldDB" id="A0A2K2UBN1"/>
<dbReference type="SUPFAM" id="SSF48371">
    <property type="entry name" value="ARM repeat"/>
    <property type="match status" value="1"/>
</dbReference>
<keyword evidence="1" id="KW-1133">Transmembrane helix</keyword>
<sequence>MRIEWIIALYLLVSVMMILFNFGFLAYEKLHARRFDVRTKRFAELLGQEIERNAEFPTDEHKRTLERAMHRMAGMESFDLTMERLVREGSDKSERYLHGIAAVFGHLTYYFAKKDDLHRAYFAYIVKRWYRERPAGDMVEQALLHSVREGSFYARQNALEALAQVGSARALAEAIATLERDGEFHSPKLVTEAALAFAGEPTELEDELEVRLARFGAQTRAALVNYLRMAGLGDPDRVLALLRDGREGLEVRLACIRYFMRRHWPPAEADLIKLAADDDPARWEYAAVAATALTNYPSMKAVEVLKGCLSSPSWFVRNNAAKTLYGYGLSLEDLADVLDGSDAFARDMVTYHWELKRMEEEERERAKRGQGKEAEPA</sequence>
<evidence type="ECO:0000313" key="3">
    <source>
        <dbReference type="Proteomes" id="UP000236197"/>
    </source>
</evidence>
<dbReference type="RefSeq" id="WP_103265022.1">
    <property type="nucleotide sequence ID" value="NZ_CABMLE010000006.1"/>
</dbReference>
<feature type="transmembrane region" description="Helical" evidence="1">
    <location>
        <begin position="6"/>
        <end position="27"/>
    </location>
</feature>